<gene>
    <name evidence="5" type="ORF">ARD30_14910</name>
    <name evidence="6" type="ORF">SAMN05660750_04373</name>
</gene>
<evidence type="ECO:0000256" key="3">
    <source>
        <dbReference type="ARBA" id="ARBA00022970"/>
    </source>
</evidence>
<dbReference type="STRING" id="53254.SAMN05660750_04373"/>
<keyword evidence="3" id="KW-0029">Amino-acid transport</keyword>
<proteinExistence type="inferred from homology"/>
<dbReference type="InterPro" id="IPR028081">
    <property type="entry name" value="Leu-bd"/>
</dbReference>
<dbReference type="Pfam" id="PF13458">
    <property type="entry name" value="Peripla_BP_6"/>
    <property type="match status" value="1"/>
</dbReference>
<dbReference type="Proteomes" id="UP000051562">
    <property type="component" value="Unassembled WGS sequence"/>
</dbReference>
<dbReference type="CDD" id="cd06340">
    <property type="entry name" value="PBP1_ABC_ligand_binding-like"/>
    <property type="match status" value="1"/>
</dbReference>
<feature type="domain" description="Leucine-binding protein" evidence="4">
    <location>
        <begin position="35"/>
        <end position="384"/>
    </location>
</feature>
<protein>
    <submittedName>
        <fullName evidence="6">Branched-chain amino acid transport system substrate-binding protein</fullName>
    </submittedName>
</protein>
<dbReference type="Gene3D" id="3.40.50.2300">
    <property type="match status" value="2"/>
</dbReference>
<dbReference type="InterPro" id="IPR028082">
    <property type="entry name" value="Peripla_BP_I"/>
</dbReference>
<dbReference type="RefSeq" id="WP_055728545.1">
    <property type="nucleotide sequence ID" value="NZ_FUYX01000015.1"/>
</dbReference>
<keyword evidence="7" id="KW-1185">Reference proteome</keyword>
<dbReference type="AlphaFoldDB" id="A0A0Q3PK78"/>
<dbReference type="Proteomes" id="UP000190130">
    <property type="component" value="Unassembled WGS sequence"/>
</dbReference>
<dbReference type="OrthoDB" id="9768099at2"/>
<dbReference type="PANTHER" id="PTHR30483:SF37">
    <property type="entry name" value="ABC TRANSPORTER SUBSTRATE-BINDING PROTEIN"/>
    <property type="match status" value="1"/>
</dbReference>
<dbReference type="SUPFAM" id="SSF53822">
    <property type="entry name" value="Periplasmic binding protein-like I"/>
    <property type="match status" value="1"/>
</dbReference>
<keyword evidence="3" id="KW-0813">Transport</keyword>
<reference evidence="6 8" key="2">
    <citation type="submission" date="2017-02" db="EMBL/GenBank/DDBJ databases">
        <authorList>
            <person name="Peterson S.W."/>
        </authorList>
    </citation>
    <scope>NUCLEOTIDE SEQUENCE [LARGE SCALE GENOMIC DNA]</scope>
    <source>
        <strain evidence="6 8">DSM 9653</strain>
    </source>
</reference>
<reference evidence="5 7" key="1">
    <citation type="submission" date="2015-10" db="EMBL/GenBank/DDBJ databases">
        <title>Draft genome of Bosea thiooxidans.</title>
        <authorList>
            <person name="Wang X."/>
        </authorList>
    </citation>
    <scope>NUCLEOTIDE SEQUENCE [LARGE SCALE GENOMIC DNA]</scope>
    <source>
        <strain evidence="5 7">CGMCC 9174</strain>
    </source>
</reference>
<dbReference type="InterPro" id="IPR051010">
    <property type="entry name" value="BCAA_transport"/>
</dbReference>
<comment type="similarity">
    <text evidence="1">Belongs to the leucine-binding protein family.</text>
</comment>
<organism evidence="5 7">
    <name type="scientific">Bosea thiooxidans</name>
    <dbReference type="NCBI Taxonomy" id="53254"/>
    <lineage>
        <taxon>Bacteria</taxon>
        <taxon>Pseudomonadati</taxon>
        <taxon>Pseudomonadota</taxon>
        <taxon>Alphaproteobacteria</taxon>
        <taxon>Hyphomicrobiales</taxon>
        <taxon>Boseaceae</taxon>
        <taxon>Bosea</taxon>
    </lineage>
</organism>
<dbReference type="EMBL" id="FUYX01000015">
    <property type="protein sequence ID" value="SKC11576.1"/>
    <property type="molecule type" value="Genomic_DNA"/>
</dbReference>
<accession>A0A0Q3PK78</accession>
<dbReference type="EMBL" id="LMAR01000042">
    <property type="protein sequence ID" value="KQK30142.1"/>
    <property type="molecule type" value="Genomic_DNA"/>
</dbReference>
<evidence type="ECO:0000313" key="7">
    <source>
        <dbReference type="Proteomes" id="UP000051562"/>
    </source>
</evidence>
<sequence>MTKFRIDRRQTLLMGAAIAMPAIVPSRGRAATEALKIGVLVPTTGVHASDGIRMLKAHQLAAKMINESGGLKSLGGAKVELLVTDIQSKPEVSRAEAERLISRERVSALTGAWASATTIPAAQIADRNRTPFMITSAVNDALTEQGMKYVFRTAVKAKWFGGYIADFLDYQKSKGISVGKIALATEDGPAGQAVRSNYTSVMPGRGYPILTDETFRTGTPDFSTIATKLRTSGADGLLTCAYAEDSTVLLRALAAQGFRPLYVGFGGAHVNQTVLAAGKPSDRTFGVVEWSPDLNKPASQAFVKAFAEAHPGETPLSNQAQAFVATYALALAADAAKSTDRNAIREALTTLKITDGPAAVLPAPVLSFDEQGQSPATCVIVQAIEGKFVTVWPEAVAARPPAPVQG</sequence>
<evidence type="ECO:0000256" key="2">
    <source>
        <dbReference type="ARBA" id="ARBA00022729"/>
    </source>
</evidence>
<evidence type="ECO:0000259" key="4">
    <source>
        <dbReference type="Pfam" id="PF13458"/>
    </source>
</evidence>
<evidence type="ECO:0000313" key="8">
    <source>
        <dbReference type="Proteomes" id="UP000190130"/>
    </source>
</evidence>
<dbReference type="PANTHER" id="PTHR30483">
    <property type="entry name" value="LEUCINE-SPECIFIC-BINDING PROTEIN"/>
    <property type="match status" value="1"/>
</dbReference>
<evidence type="ECO:0000313" key="5">
    <source>
        <dbReference type="EMBL" id="KQK30142.1"/>
    </source>
</evidence>
<name>A0A0Q3PK78_9HYPH</name>
<evidence type="ECO:0000256" key="1">
    <source>
        <dbReference type="ARBA" id="ARBA00010062"/>
    </source>
</evidence>
<evidence type="ECO:0000313" key="6">
    <source>
        <dbReference type="EMBL" id="SKC11576.1"/>
    </source>
</evidence>
<keyword evidence="2" id="KW-0732">Signal</keyword>
<dbReference type="GO" id="GO:0006865">
    <property type="term" value="P:amino acid transport"/>
    <property type="evidence" value="ECO:0007669"/>
    <property type="project" value="UniProtKB-KW"/>
</dbReference>